<comment type="cofactor">
    <cofactor evidence="1">
        <name>Ca(2+)</name>
        <dbReference type="ChEBI" id="CHEBI:29108"/>
    </cofactor>
</comment>
<dbReference type="InterPro" id="IPR017850">
    <property type="entry name" value="Alkaline_phosphatase_core_sf"/>
</dbReference>
<dbReference type="InterPro" id="IPR024607">
    <property type="entry name" value="Sulfatase_CS"/>
</dbReference>
<dbReference type="AlphaFoldDB" id="A0A6M2DWX7"/>
<proteinExistence type="inferred from homology"/>
<dbReference type="InterPro" id="IPR032506">
    <property type="entry name" value="SGSH_C"/>
</dbReference>
<dbReference type="PANTHER" id="PTHR43108:SF6">
    <property type="entry name" value="N-SULPHOGLUCOSAMINE SULPHOHYDROLASE"/>
    <property type="match status" value="1"/>
</dbReference>
<organism evidence="9">
    <name type="scientific">Xenopsylla cheopis</name>
    <name type="common">Oriental rat flea</name>
    <name type="synonym">Pulex cheopis</name>
    <dbReference type="NCBI Taxonomy" id="163159"/>
    <lineage>
        <taxon>Eukaryota</taxon>
        <taxon>Metazoa</taxon>
        <taxon>Ecdysozoa</taxon>
        <taxon>Arthropoda</taxon>
        <taxon>Hexapoda</taxon>
        <taxon>Insecta</taxon>
        <taxon>Pterygota</taxon>
        <taxon>Neoptera</taxon>
        <taxon>Endopterygota</taxon>
        <taxon>Siphonaptera</taxon>
        <taxon>Pulicidae</taxon>
        <taxon>Xenopsyllinae</taxon>
        <taxon>Xenopsylla</taxon>
    </lineage>
</organism>
<keyword evidence="4" id="KW-0378">Hydrolase</keyword>
<dbReference type="InterPro" id="IPR000917">
    <property type="entry name" value="Sulfatase_N"/>
</dbReference>
<dbReference type="Pfam" id="PF00884">
    <property type="entry name" value="Sulfatase"/>
    <property type="match status" value="1"/>
</dbReference>
<dbReference type="PROSITE" id="PS00523">
    <property type="entry name" value="SULFATASE_1"/>
    <property type="match status" value="1"/>
</dbReference>
<dbReference type="Gene3D" id="3.40.720.10">
    <property type="entry name" value="Alkaline Phosphatase, subunit A"/>
    <property type="match status" value="1"/>
</dbReference>
<feature type="domain" description="N-sulphoglucosamine sulphohydrolase C-terminal" evidence="8">
    <location>
        <begin position="438"/>
        <end position="487"/>
    </location>
</feature>
<dbReference type="Pfam" id="PF16347">
    <property type="entry name" value="SGSH_C"/>
    <property type="match status" value="1"/>
</dbReference>
<dbReference type="GO" id="GO:0016250">
    <property type="term" value="F:N-sulfoglucosamine sulfohydrolase activity"/>
    <property type="evidence" value="ECO:0007669"/>
    <property type="project" value="TreeGrafter"/>
</dbReference>
<feature type="chain" id="PRO_5026826991" evidence="6">
    <location>
        <begin position="27"/>
        <end position="516"/>
    </location>
</feature>
<feature type="signal peptide" evidence="6">
    <location>
        <begin position="1"/>
        <end position="26"/>
    </location>
</feature>
<dbReference type="GO" id="GO:0030200">
    <property type="term" value="P:heparan sulfate proteoglycan catabolic process"/>
    <property type="evidence" value="ECO:0007669"/>
    <property type="project" value="TreeGrafter"/>
</dbReference>
<keyword evidence="5" id="KW-0325">Glycoprotein</keyword>
<dbReference type="EMBL" id="GIIL01007143">
    <property type="protein sequence ID" value="NOV50869.1"/>
    <property type="molecule type" value="Transcribed_RNA"/>
</dbReference>
<dbReference type="GO" id="GO:0006027">
    <property type="term" value="P:glycosaminoglycan catabolic process"/>
    <property type="evidence" value="ECO:0007669"/>
    <property type="project" value="TreeGrafter"/>
</dbReference>
<evidence type="ECO:0000259" key="7">
    <source>
        <dbReference type="Pfam" id="PF00884"/>
    </source>
</evidence>
<name>A0A6M2DWX7_XENCH</name>
<dbReference type="CDD" id="cd16027">
    <property type="entry name" value="SGSH"/>
    <property type="match status" value="1"/>
</dbReference>
<evidence type="ECO:0000256" key="1">
    <source>
        <dbReference type="ARBA" id="ARBA00001913"/>
    </source>
</evidence>
<dbReference type="PANTHER" id="PTHR43108">
    <property type="entry name" value="N-ACETYLGLUCOSAMINE-6-SULFATASE FAMILY MEMBER"/>
    <property type="match status" value="1"/>
</dbReference>
<evidence type="ECO:0000256" key="2">
    <source>
        <dbReference type="ARBA" id="ARBA00008779"/>
    </source>
</evidence>
<dbReference type="SUPFAM" id="SSF53649">
    <property type="entry name" value="Alkaline phosphatase-like"/>
    <property type="match status" value="1"/>
</dbReference>
<evidence type="ECO:0000259" key="8">
    <source>
        <dbReference type="Pfam" id="PF16347"/>
    </source>
</evidence>
<protein>
    <submittedName>
        <fullName evidence="9">Putative sulfatase</fullName>
    </submittedName>
</protein>
<sequence>MPYNLTFLNLLLAIICILINSKSTTGNKIQNAVVLFADDGGFEIGAYREKICQTPNLDALAKKSLIFNNAYTSASSCSPSRASLLTGQPSHQNGMYGLHQGVHHFNSFSNIISLPKILQQNGIRTGIIGKKHVGPDDVFKFDYEQTENQHPINQVGRNITFIKLLVREFLQQNNGKQPFFLYVAFHDPHRCGHVTPQYGSYCERWGSGEEGMGMIPDWHPIYYQWDQLELPYYIPDTEPARRDLAARYTTISRLDQGIGLVLEELKNAGHDDDTLIMYTSDNGPPVPGGRTNLYDSGIAEPMFISAPVQKRRNQVTYELTSLLDVAPTLLDWFNVSQPEQNILETNDVNIGKTYTGKSLLNLLDEEPPEDPQEAIFASQTHHEVTMYYPMRAIRTRRYKLIHNLNYKSPFPIDQDLYVSPTFEDILNRTRDKDTLPWYRNLKSYYNRPEWELYDVKHDPEELRNLIGKPDLNDTFEELKTRLHTWQQQTNDPWRCAPHFVLMDTPGITAECLPLYN</sequence>
<evidence type="ECO:0000313" key="9">
    <source>
        <dbReference type="EMBL" id="NOV50869.1"/>
    </source>
</evidence>
<accession>A0A6M2DWX7</accession>
<evidence type="ECO:0000256" key="3">
    <source>
        <dbReference type="ARBA" id="ARBA00022729"/>
    </source>
</evidence>
<evidence type="ECO:0000256" key="6">
    <source>
        <dbReference type="SAM" id="SignalP"/>
    </source>
</evidence>
<feature type="domain" description="Sulfatase N-terminal" evidence="7">
    <location>
        <begin position="30"/>
        <end position="335"/>
    </location>
</feature>
<keyword evidence="3 6" id="KW-0732">Signal</keyword>
<reference evidence="9" key="1">
    <citation type="submission" date="2020-03" db="EMBL/GenBank/DDBJ databases">
        <title>Transcriptomic Profiling of the Digestive Tract of the Rat Flea, Xenopsylla cheopis, Following Blood Feeding and Infection with Yersinia pestis.</title>
        <authorList>
            <person name="Bland D.M."/>
            <person name="Martens C.A."/>
            <person name="Virtaneva K."/>
            <person name="Kanakabandi K."/>
            <person name="Long D."/>
            <person name="Rosenke R."/>
            <person name="Saturday G.A."/>
            <person name="Hoyt F.H."/>
            <person name="Bruno D.P."/>
            <person name="Ribeiro J.M.C."/>
            <person name="Hinnebusch J."/>
        </authorList>
    </citation>
    <scope>NUCLEOTIDE SEQUENCE</scope>
</reference>
<evidence type="ECO:0000256" key="5">
    <source>
        <dbReference type="ARBA" id="ARBA00023180"/>
    </source>
</evidence>
<comment type="similarity">
    <text evidence="2">Belongs to the sulfatase family.</text>
</comment>
<evidence type="ECO:0000256" key="4">
    <source>
        <dbReference type="ARBA" id="ARBA00022801"/>
    </source>
</evidence>